<dbReference type="OrthoDB" id="1690065at2759"/>
<evidence type="ECO:0000256" key="1">
    <source>
        <dbReference type="ARBA" id="ARBA00022741"/>
    </source>
</evidence>
<dbReference type="GO" id="GO:0042626">
    <property type="term" value="F:ATPase-coupled transmembrane transporter activity"/>
    <property type="evidence" value="ECO:0007669"/>
    <property type="project" value="TreeGrafter"/>
</dbReference>
<sequence>MKLQEWEMKFLSKIHDLRHVEAGWLKKFVYNSAAMSYVLLTASSFISAMAFGACILLKIPLESGKRLAALATFRILQSPIYKLL</sequence>
<dbReference type="EMBL" id="JAAMPC010000005">
    <property type="protein sequence ID" value="KAG2311361.1"/>
    <property type="molecule type" value="Genomic_DNA"/>
</dbReference>
<proteinExistence type="predicted"/>
<dbReference type="GO" id="GO:0005524">
    <property type="term" value="F:ATP binding"/>
    <property type="evidence" value="ECO:0007669"/>
    <property type="project" value="UniProtKB-KW"/>
</dbReference>
<dbReference type="AlphaFoldDB" id="A0A8X7VHM4"/>
<evidence type="ECO:0000313" key="4">
    <source>
        <dbReference type="EMBL" id="KAG2311361.1"/>
    </source>
</evidence>
<evidence type="ECO:0000313" key="5">
    <source>
        <dbReference type="Proteomes" id="UP000886595"/>
    </source>
</evidence>
<keyword evidence="5" id="KW-1185">Reference proteome</keyword>
<gene>
    <name evidence="4" type="ORF">Bca52824_022918</name>
</gene>
<keyword evidence="1" id="KW-0547">Nucleotide-binding</keyword>
<protein>
    <recommendedName>
        <fullName evidence="6">ABC transmembrane type-1 domain-containing protein</fullName>
    </recommendedName>
</protein>
<dbReference type="GO" id="GO:0016020">
    <property type="term" value="C:membrane"/>
    <property type="evidence" value="ECO:0007669"/>
    <property type="project" value="TreeGrafter"/>
</dbReference>
<keyword evidence="3" id="KW-1133">Transmembrane helix</keyword>
<dbReference type="Proteomes" id="UP000886595">
    <property type="component" value="Unassembled WGS sequence"/>
</dbReference>
<dbReference type="InterPro" id="IPR050173">
    <property type="entry name" value="ABC_transporter_C-like"/>
</dbReference>
<evidence type="ECO:0000256" key="3">
    <source>
        <dbReference type="SAM" id="Phobius"/>
    </source>
</evidence>
<reference evidence="4 5" key="1">
    <citation type="submission" date="2020-02" db="EMBL/GenBank/DDBJ databases">
        <authorList>
            <person name="Ma Q."/>
            <person name="Huang Y."/>
            <person name="Song X."/>
            <person name="Pei D."/>
        </authorList>
    </citation>
    <scope>NUCLEOTIDE SEQUENCE [LARGE SCALE GENOMIC DNA]</scope>
    <source>
        <strain evidence="4">Sxm20200214</strain>
        <tissue evidence="4">Leaf</tissue>
    </source>
</reference>
<evidence type="ECO:0000256" key="2">
    <source>
        <dbReference type="ARBA" id="ARBA00022840"/>
    </source>
</evidence>
<feature type="transmembrane region" description="Helical" evidence="3">
    <location>
        <begin position="34"/>
        <end position="57"/>
    </location>
</feature>
<comment type="caution">
    <text evidence="4">The sequence shown here is derived from an EMBL/GenBank/DDBJ whole genome shotgun (WGS) entry which is preliminary data.</text>
</comment>
<keyword evidence="3" id="KW-0472">Membrane</keyword>
<organism evidence="4 5">
    <name type="scientific">Brassica carinata</name>
    <name type="common">Ethiopian mustard</name>
    <name type="synonym">Abyssinian cabbage</name>
    <dbReference type="NCBI Taxonomy" id="52824"/>
    <lineage>
        <taxon>Eukaryota</taxon>
        <taxon>Viridiplantae</taxon>
        <taxon>Streptophyta</taxon>
        <taxon>Embryophyta</taxon>
        <taxon>Tracheophyta</taxon>
        <taxon>Spermatophyta</taxon>
        <taxon>Magnoliopsida</taxon>
        <taxon>eudicotyledons</taxon>
        <taxon>Gunneridae</taxon>
        <taxon>Pentapetalae</taxon>
        <taxon>rosids</taxon>
        <taxon>malvids</taxon>
        <taxon>Brassicales</taxon>
        <taxon>Brassicaceae</taxon>
        <taxon>Brassiceae</taxon>
        <taxon>Brassica</taxon>
    </lineage>
</organism>
<evidence type="ECO:0008006" key="6">
    <source>
        <dbReference type="Google" id="ProtNLM"/>
    </source>
</evidence>
<keyword evidence="3" id="KW-0812">Transmembrane</keyword>
<accession>A0A8X7VHM4</accession>
<dbReference type="PANTHER" id="PTHR24223">
    <property type="entry name" value="ATP-BINDING CASSETTE SUB-FAMILY C"/>
    <property type="match status" value="1"/>
</dbReference>
<keyword evidence="2" id="KW-0067">ATP-binding</keyword>
<name>A0A8X7VHM4_BRACI</name>
<dbReference type="PANTHER" id="PTHR24223:SF364">
    <property type="entry name" value="ABC TRANSPORTER C FAMILY MEMBER 6"/>
    <property type="match status" value="1"/>
</dbReference>